<organism evidence="1 2">
    <name type="scientific">Dendrothele bispora (strain CBS 962.96)</name>
    <dbReference type="NCBI Taxonomy" id="1314807"/>
    <lineage>
        <taxon>Eukaryota</taxon>
        <taxon>Fungi</taxon>
        <taxon>Dikarya</taxon>
        <taxon>Basidiomycota</taxon>
        <taxon>Agaricomycotina</taxon>
        <taxon>Agaricomycetes</taxon>
        <taxon>Agaricomycetidae</taxon>
        <taxon>Agaricales</taxon>
        <taxon>Agaricales incertae sedis</taxon>
        <taxon>Dendrothele</taxon>
    </lineage>
</organism>
<dbReference type="AlphaFoldDB" id="A0A4S8KID2"/>
<protein>
    <submittedName>
        <fullName evidence="1">Uncharacterized protein</fullName>
    </submittedName>
</protein>
<feature type="non-terminal residue" evidence="1">
    <location>
        <position position="1"/>
    </location>
</feature>
<keyword evidence="2" id="KW-1185">Reference proteome</keyword>
<dbReference type="EMBL" id="ML182717">
    <property type="protein sequence ID" value="THU75186.1"/>
    <property type="molecule type" value="Genomic_DNA"/>
</dbReference>
<accession>A0A4S8KID2</accession>
<proteinExistence type="predicted"/>
<evidence type="ECO:0000313" key="1">
    <source>
        <dbReference type="EMBL" id="THU75186.1"/>
    </source>
</evidence>
<dbReference type="Proteomes" id="UP000297245">
    <property type="component" value="Unassembled WGS sequence"/>
</dbReference>
<gene>
    <name evidence="1" type="ORF">K435DRAFT_881418</name>
</gene>
<evidence type="ECO:0000313" key="2">
    <source>
        <dbReference type="Proteomes" id="UP000297245"/>
    </source>
</evidence>
<reference evidence="1 2" key="1">
    <citation type="journal article" date="2019" name="Nat. Ecol. Evol.">
        <title>Megaphylogeny resolves global patterns of mushroom evolution.</title>
        <authorList>
            <person name="Varga T."/>
            <person name="Krizsan K."/>
            <person name="Foldi C."/>
            <person name="Dima B."/>
            <person name="Sanchez-Garcia M."/>
            <person name="Sanchez-Ramirez S."/>
            <person name="Szollosi G.J."/>
            <person name="Szarkandi J.G."/>
            <person name="Papp V."/>
            <person name="Albert L."/>
            <person name="Andreopoulos W."/>
            <person name="Angelini C."/>
            <person name="Antonin V."/>
            <person name="Barry K.W."/>
            <person name="Bougher N.L."/>
            <person name="Buchanan P."/>
            <person name="Buyck B."/>
            <person name="Bense V."/>
            <person name="Catcheside P."/>
            <person name="Chovatia M."/>
            <person name="Cooper J."/>
            <person name="Damon W."/>
            <person name="Desjardin D."/>
            <person name="Finy P."/>
            <person name="Geml J."/>
            <person name="Haridas S."/>
            <person name="Hughes K."/>
            <person name="Justo A."/>
            <person name="Karasinski D."/>
            <person name="Kautmanova I."/>
            <person name="Kiss B."/>
            <person name="Kocsube S."/>
            <person name="Kotiranta H."/>
            <person name="LaButti K.M."/>
            <person name="Lechner B.E."/>
            <person name="Liimatainen K."/>
            <person name="Lipzen A."/>
            <person name="Lukacs Z."/>
            <person name="Mihaltcheva S."/>
            <person name="Morgado L.N."/>
            <person name="Niskanen T."/>
            <person name="Noordeloos M.E."/>
            <person name="Ohm R.A."/>
            <person name="Ortiz-Santana B."/>
            <person name="Ovrebo C."/>
            <person name="Racz N."/>
            <person name="Riley R."/>
            <person name="Savchenko A."/>
            <person name="Shiryaev A."/>
            <person name="Soop K."/>
            <person name="Spirin V."/>
            <person name="Szebenyi C."/>
            <person name="Tomsovsky M."/>
            <person name="Tulloss R.E."/>
            <person name="Uehling J."/>
            <person name="Grigoriev I.V."/>
            <person name="Vagvolgyi C."/>
            <person name="Papp T."/>
            <person name="Martin F.M."/>
            <person name="Miettinen O."/>
            <person name="Hibbett D.S."/>
            <person name="Nagy L.G."/>
        </authorList>
    </citation>
    <scope>NUCLEOTIDE SEQUENCE [LARGE SCALE GENOMIC DNA]</scope>
    <source>
        <strain evidence="1 2">CBS 962.96</strain>
    </source>
</reference>
<sequence>NKNSPSGSKPKGKGQAVDWASNDKYRWSLKKTSSIPLPLYPSSSQLMPASGSETTQDLRHRPERNVVLVETDGRVRTTFVNFRIVLMAYHTYLLWLSTATDCSAISALSR</sequence>
<name>A0A4S8KID2_DENBC</name>